<feature type="compositionally biased region" description="Basic residues" evidence="1">
    <location>
        <begin position="1013"/>
        <end position="1023"/>
    </location>
</feature>
<feature type="region of interest" description="Disordered" evidence="1">
    <location>
        <begin position="539"/>
        <end position="559"/>
    </location>
</feature>
<evidence type="ECO:0000313" key="2">
    <source>
        <dbReference type="EMBL" id="CAI4216729.1"/>
    </source>
</evidence>
<evidence type="ECO:0000313" key="3">
    <source>
        <dbReference type="Proteomes" id="UP000838763"/>
    </source>
</evidence>
<proteinExistence type="predicted"/>
<feature type="compositionally biased region" description="Low complexity" evidence="1">
    <location>
        <begin position="1275"/>
        <end position="1288"/>
    </location>
</feature>
<feature type="compositionally biased region" description="Acidic residues" evidence="1">
    <location>
        <begin position="1172"/>
        <end position="1190"/>
    </location>
</feature>
<keyword evidence="3" id="KW-1185">Reference proteome</keyword>
<protein>
    <recommendedName>
        <fullName evidence="4">Involucrin repeat protein</fullName>
    </recommendedName>
</protein>
<dbReference type="Proteomes" id="UP000838763">
    <property type="component" value="Unassembled WGS sequence"/>
</dbReference>
<feature type="compositionally biased region" description="Basic residues" evidence="1">
    <location>
        <begin position="1322"/>
        <end position="1332"/>
    </location>
</feature>
<feature type="compositionally biased region" description="Basic and acidic residues" evidence="1">
    <location>
        <begin position="406"/>
        <end position="438"/>
    </location>
</feature>
<feature type="region of interest" description="Disordered" evidence="1">
    <location>
        <begin position="124"/>
        <end position="179"/>
    </location>
</feature>
<feature type="region of interest" description="Disordered" evidence="1">
    <location>
        <begin position="692"/>
        <end position="814"/>
    </location>
</feature>
<feature type="region of interest" description="Disordered" evidence="1">
    <location>
        <begin position="200"/>
        <end position="505"/>
    </location>
</feature>
<dbReference type="OrthoDB" id="5365701at2759"/>
<feature type="compositionally biased region" description="Basic residues" evidence="1">
    <location>
        <begin position="1405"/>
        <end position="1417"/>
    </location>
</feature>
<feature type="non-terminal residue" evidence="2">
    <location>
        <position position="1"/>
    </location>
</feature>
<gene>
    <name evidence="2" type="ORF">PPNO1_LOCUS6378</name>
</gene>
<reference evidence="2" key="1">
    <citation type="submission" date="2022-11" db="EMBL/GenBank/DDBJ databases">
        <authorList>
            <person name="Scott C."/>
            <person name="Bruce N."/>
        </authorList>
    </citation>
    <scope>NUCLEOTIDE SEQUENCE</scope>
</reference>
<feature type="compositionally biased region" description="Basic residues" evidence="1">
    <location>
        <begin position="1262"/>
        <end position="1271"/>
    </location>
</feature>
<feature type="compositionally biased region" description="Acidic residues" evidence="1">
    <location>
        <begin position="1204"/>
        <end position="1213"/>
    </location>
</feature>
<organism evidence="2 3">
    <name type="scientific">Parascedosporium putredinis</name>
    <dbReference type="NCBI Taxonomy" id="1442378"/>
    <lineage>
        <taxon>Eukaryota</taxon>
        <taxon>Fungi</taxon>
        <taxon>Dikarya</taxon>
        <taxon>Ascomycota</taxon>
        <taxon>Pezizomycotina</taxon>
        <taxon>Sordariomycetes</taxon>
        <taxon>Hypocreomycetidae</taxon>
        <taxon>Microascales</taxon>
        <taxon>Microascaceae</taxon>
        <taxon>Parascedosporium</taxon>
    </lineage>
</organism>
<feature type="compositionally biased region" description="Basic and acidic residues" evidence="1">
    <location>
        <begin position="267"/>
        <end position="345"/>
    </location>
</feature>
<feature type="compositionally biased region" description="Acidic residues" evidence="1">
    <location>
        <begin position="1454"/>
        <end position="1463"/>
    </location>
</feature>
<feature type="region of interest" description="Disordered" evidence="1">
    <location>
        <begin position="968"/>
        <end position="1498"/>
    </location>
</feature>
<evidence type="ECO:0008006" key="4">
    <source>
        <dbReference type="Google" id="ProtNLM"/>
    </source>
</evidence>
<evidence type="ECO:0000256" key="1">
    <source>
        <dbReference type="SAM" id="MobiDB-lite"/>
    </source>
</evidence>
<feature type="compositionally biased region" description="Basic residues" evidence="1">
    <location>
        <begin position="1480"/>
        <end position="1498"/>
    </location>
</feature>
<name>A0A9P1MAY2_9PEZI</name>
<feature type="compositionally biased region" description="Basic residues" evidence="1">
    <location>
        <begin position="1078"/>
        <end position="1088"/>
    </location>
</feature>
<feature type="region of interest" description="Disordered" evidence="1">
    <location>
        <begin position="613"/>
        <end position="672"/>
    </location>
</feature>
<feature type="compositionally biased region" description="Low complexity" evidence="1">
    <location>
        <begin position="750"/>
        <end position="762"/>
    </location>
</feature>
<feature type="compositionally biased region" description="Acidic residues" evidence="1">
    <location>
        <begin position="641"/>
        <end position="650"/>
    </location>
</feature>
<dbReference type="EMBL" id="CALLCH030000015">
    <property type="protein sequence ID" value="CAI4216729.1"/>
    <property type="molecule type" value="Genomic_DNA"/>
</dbReference>
<comment type="caution">
    <text evidence="2">The sequence shown here is derived from an EMBL/GenBank/DDBJ whole genome shotgun (WGS) entry which is preliminary data.</text>
</comment>
<feature type="compositionally biased region" description="Basic and acidic residues" evidence="1">
    <location>
        <begin position="370"/>
        <end position="387"/>
    </location>
</feature>
<sequence>MKLPLIPIPTRDTTTPDPLYPIFPRSPALWPTTHAIIVVRMPRLLCKILIPSPPPLLLRHGMQGLPPQLLSPPSLLPLALERLMELSARTLASLRKYSATLVFRQLVCLGLLARSLRSDIDQAETRPTGLVSGGAKTRGIGPSRYKNRESSDDEWESASDSGDEDDPLPTALGSHYLDPHMSLPSPRLLPLPRLNSLHGVVTPIPGPAPTKPSRMKHVQPTPIDNSVDFDARSAPAHTISEVYPKRSRAAEVPLEQPRPVAPVSPQRLEHSSYREEKSRKSSSGDKTEDKVEPDYHRRHPSTRDRPAEKPRPDSYDTRDSPRRERQEEKPRPVEYHARDSHDVSARRRNHDLSSITPVIPRDVSARRRNRDPTKQESEAARKERLDREYEEYVQSFNRKTGRSRRSKPELEEEPASRRQENREEEETRRRIREIRDNRGSPVSRKSAIASNEDGYREKQVPAGPTKAPIDPFQFQVADDAFRTPSYSRPATPPKQEVQPGPPSTAVFTVEREPTFSSPDYDPHPRLSRKDSFEIEQLAEMARSSSTRQPSPRRRFDDEEEELKRAYYEARRLAMSRTRLNLWKTRSRLRSKTRKTITPEKDPVLEEADRFYRRSQAARKNAAEEIRSRSGSRRRSVVDQWKEEEEEEPEPEILIVTPPELEEKSPTGLYGGPDADVRIDNILEHPGLLSRFLEERGRSAGPTLFSTRDPSAERERPLVNVVRPTPIGSPSPERRLDKDEERKSRSRSRSQSKSGSRSRSASRTGEQAREESSDPNIMIGPRGEIIQLADNKVGSAEPVEARAPRGEAQNPSTETRSAWGIVNAVLATNPVTLEIIEDPALVDDLVDDDVGTPDPIPEVATKESPLDLASLESGPAVEPERRWVSPEDFSAEKSPAVRRGSEKTFDALDNDGLGDLPPLPESMTESVPDSKAITPKTRSIPGAFDDDFEFAATLSAGLKAAGFEDSIVVEDPQYRHRDSPPGSNDEFAPDTRTRSSPVLDQASAEEEWGGSFRGNKKKKKKGGKKQVMDVSSSDVVEASMEPRPMESEEITLAPEPEAEPRTEPETEPAEDEWGSSFGAKKKKKKGGKKRAPETSPPKDAARAVPVLLDEPDYVSASALDYEPKKGKGGKKQAVEVEPSEDLAEAVYAEPTPLEEPDVSPAPVLEHEPRTEPETEPAEDEWDVAEPIEIPEDILAPESSSRTEPEAEPAEDEWGDASYTFADGLASAEEAEVAPGPEHLPEPELKTEPEPEPAEEEWGSAFGSKKKKKKGGKKLAMESLPSEEAAEPAPVGFTPSEDAAIPEPEHAPQPETEPAEEEWGSALKGKKKKKKGNKKYAEEDLALEEPVETAPIVTTPAEQLDLDEAPVLPSEPQVGSHGEEPDLQMSEPSITRSASVDEDAEFIAPKKLNKKEQRKRAKQKAVDPWQDDDAATAVAKEDQWDSLIDADSHSRSAEPSPEDAWDLGADEATQPSSPVEDDRAPNKKLTKKERRKLSKSRKLQ</sequence>
<feature type="region of interest" description="Disordered" evidence="1">
    <location>
        <begin position="845"/>
        <end position="940"/>
    </location>
</feature>
<feature type="compositionally biased region" description="Acidic residues" evidence="1">
    <location>
        <begin position="151"/>
        <end position="167"/>
    </location>
</feature>
<feature type="compositionally biased region" description="Basic and acidic residues" evidence="1">
    <location>
        <begin position="731"/>
        <end position="742"/>
    </location>
</feature>
<feature type="compositionally biased region" description="Basic and acidic residues" evidence="1">
    <location>
        <begin position="1237"/>
        <end position="1247"/>
    </location>
</feature>
<accession>A0A9P1MAY2</accession>